<dbReference type="SMART" id="SM00297">
    <property type="entry name" value="BROMO"/>
    <property type="match status" value="2"/>
</dbReference>
<dbReference type="PANTHER" id="PTHR22880:SF225">
    <property type="entry name" value="BROMODOMAIN-CONTAINING PROTEIN BET-1-RELATED"/>
    <property type="match status" value="1"/>
</dbReference>
<evidence type="ECO:0000313" key="7">
    <source>
        <dbReference type="Proteomes" id="UP001360953"/>
    </source>
</evidence>
<comment type="caution">
    <text evidence="6">The sequence shown here is derived from an EMBL/GenBank/DDBJ whole genome shotgun (WGS) entry which is preliminary data.</text>
</comment>
<evidence type="ECO:0000259" key="5">
    <source>
        <dbReference type="PROSITE" id="PS51525"/>
    </source>
</evidence>
<feature type="compositionally biased region" description="Basic and acidic residues" evidence="3">
    <location>
        <begin position="139"/>
        <end position="167"/>
    </location>
</feature>
<keyword evidence="1 2" id="KW-0103">Bromodomain</keyword>
<dbReference type="PROSITE" id="PS50014">
    <property type="entry name" value="BROMODOMAIN_2"/>
    <property type="match status" value="2"/>
</dbReference>
<feature type="compositionally biased region" description="Acidic residues" evidence="3">
    <location>
        <begin position="849"/>
        <end position="870"/>
    </location>
</feature>
<sequence>MAVMTSPATDKPSLDAKPVPSADTMALDSNINGDHDPLFDEDPTPHLDLPDPPPADTTHDDTVAATNGNGAMNGTSPTPDALPVKDSLPAPAGDANGGIAPTAPILAEDPPDVPRTLPPAPDSLATTTQPPSIDQPTSNDRKDHTDATNATEDVKSPRDMNEQESHLPTEPAQSAPLSDAAPADAAPSAAPAPPAVAPQAPATAGAGHTSLSAAASATPTASGSDHPMEDAPAMTKTRPREEDEGDDGPSAKRARTAEGTAEAEAKLVDAPAPVPTTNGNTSQPPKPANIETNNIAVPTDGAPTTPAISNAPEKKKYDAAPLTPAQYKFLMDRLRGAKKTKSAAPFLHPVDPVSLNIPHYPQVIQRPMDLGTMESKLRDKKYQSVDNFMSDFYLMIDNCITFNGAAHPVSQSAWNMQVWFERGMHLLPARDVQADPPKRTKKANNGPPKARRESRAHVPAHSPKESNTPTVTYALQADGTPLIRRDSTTGDGRPKREIHRPPPKDLPYTNPRPKSKKSQLELKFCDMVVNEMLKPKHQAFSYPFLAPVDPIALNIPQYLKIIKKPMDLGTIASRLKHGEYSGAKEVKADIELMFANCFKFNPEGDEVNKMGHLLQDLFKRTWEKKADWLEQHAPASDPESDEDEEEEEESDDGEEEAIRQRQAEIAQQIMKLTQEQLALQNKKKSSPKYISKKSAKKEKESKPKKASKPSVTLKPKKKQRQITFEEKRLISETIGNLDENQMARAVQIIRNGVPHLQGVNDDELELDIDTIPNDVLHDLLKYIKNVAPDSIVVQQQPVAQDDDYEPPTHKGQAQPRKNKPMGKHEQEAAIADIKQRLQNFTNRGSSDDASPEPTDDSDDDDSSASESEEE</sequence>
<dbReference type="PRINTS" id="PR00503">
    <property type="entry name" value="BROMODOMAIN"/>
</dbReference>
<reference evidence="6 7" key="1">
    <citation type="submission" date="2024-04" db="EMBL/GenBank/DDBJ databases">
        <title>Phyllosticta paracitricarpa is synonymous to the EU quarantine fungus P. citricarpa based on phylogenomic analyses.</title>
        <authorList>
            <consortium name="Lawrence Berkeley National Laboratory"/>
            <person name="Van ingen-buijs V.A."/>
            <person name="Van westerhoven A.C."/>
            <person name="Haridas S."/>
            <person name="Skiadas P."/>
            <person name="Martin F."/>
            <person name="Groenewald J.Z."/>
            <person name="Crous P.W."/>
            <person name="Seidl M.F."/>
        </authorList>
    </citation>
    <scope>NUCLEOTIDE SEQUENCE [LARGE SCALE GENOMIC DNA]</scope>
    <source>
        <strain evidence="6 7">CPC 17464</strain>
    </source>
</reference>
<organism evidence="6 7">
    <name type="scientific">Phyllosticta citribraziliensis</name>
    <dbReference type="NCBI Taxonomy" id="989973"/>
    <lineage>
        <taxon>Eukaryota</taxon>
        <taxon>Fungi</taxon>
        <taxon>Dikarya</taxon>
        <taxon>Ascomycota</taxon>
        <taxon>Pezizomycotina</taxon>
        <taxon>Dothideomycetes</taxon>
        <taxon>Dothideomycetes incertae sedis</taxon>
        <taxon>Botryosphaeriales</taxon>
        <taxon>Phyllostictaceae</taxon>
        <taxon>Phyllosticta</taxon>
    </lineage>
</organism>
<feature type="compositionally biased region" description="Basic residues" evidence="3">
    <location>
        <begin position="681"/>
        <end position="696"/>
    </location>
</feature>
<protein>
    <recommendedName>
        <fullName evidence="8">Bromodomain-containing protein</fullName>
    </recommendedName>
</protein>
<accession>A0ABR1MBH1</accession>
<dbReference type="InterPro" id="IPR027353">
    <property type="entry name" value="NET_dom"/>
</dbReference>
<feature type="region of interest" description="Disordered" evidence="3">
    <location>
        <begin position="797"/>
        <end position="870"/>
    </location>
</feature>
<dbReference type="PROSITE" id="PS51525">
    <property type="entry name" value="NET"/>
    <property type="match status" value="1"/>
</dbReference>
<feature type="region of interest" description="Disordered" evidence="3">
    <location>
        <begin position="430"/>
        <end position="517"/>
    </location>
</feature>
<feature type="region of interest" description="Disordered" evidence="3">
    <location>
        <begin position="632"/>
        <end position="658"/>
    </location>
</feature>
<feature type="compositionally biased region" description="Basic and acidic residues" evidence="3">
    <location>
        <begin position="483"/>
        <end position="503"/>
    </location>
</feature>
<evidence type="ECO:0000256" key="3">
    <source>
        <dbReference type="SAM" id="MobiDB-lite"/>
    </source>
</evidence>
<dbReference type="Gene3D" id="1.20.920.10">
    <property type="entry name" value="Bromodomain-like"/>
    <property type="match status" value="2"/>
</dbReference>
<evidence type="ECO:0000256" key="1">
    <source>
        <dbReference type="ARBA" id="ARBA00023117"/>
    </source>
</evidence>
<feature type="compositionally biased region" description="Basic and acidic residues" evidence="3">
    <location>
        <begin position="33"/>
        <end position="49"/>
    </location>
</feature>
<feature type="compositionally biased region" description="Polar residues" evidence="3">
    <location>
        <begin position="67"/>
        <end position="78"/>
    </location>
</feature>
<feature type="compositionally biased region" description="Acidic residues" evidence="3">
    <location>
        <begin position="638"/>
        <end position="655"/>
    </location>
</feature>
<dbReference type="GeneID" id="92029659"/>
<dbReference type="PROSITE" id="PS00633">
    <property type="entry name" value="BROMODOMAIN_1"/>
    <property type="match status" value="1"/>
</dbReference>
<dbReference type="EMBL" id="JBBPEH010000001">
    <property type="protein sequence ID" value="KAK7544170.1"/>
    <property type="molecule type" value="Genomic_DNA"/>
</dbReference>
<dbReference type="InterPro" id="IPR036427">
    <property type="entry name" value="Bromodomain-like_sf"/>
</dbReference>
<feature type="compositionally biased region" description="Low complexity" evidence="3">
    <location>
        <begin position="171"/>
        <end position="189"/>
    </location>
</feature>
<dbReference type="Gene3D" id="1.20.1270.220">
    <property type="match status" value="1"/>
</dbReference>
<evidence type="ECO:0000256" key="2">
    <source>
        <dbReference type="PROSITE-ProRule" id="PRU00035"/>
    </source>
</evidence>
<feature type="domain" description="Bromo" evidence="4">
    <location>
        <begin position="338"/>
        <end position="410"/>
    </location>
</feature>
<evidence type="ECO:0008006" key="8">
    <source>
        <dbReference type="Google" id="ProtNLM"/>
    </source>
</evidence>
<feature type="compositionally biased region" description="Low complexity" evidence="3">
    <location>
        <begin position="197"/>
        <end position="224"/>
    </location>
</feature>
<feature type="domain" description="Bromo" evidence="4">
    <location>
        <begin position="536"/>
        <end position="608"/>
    </location>
</feature>
<dbReference type="InterPro" id="IPR050935">
    <property type="entry name" value="Bromo_chromatin_reader"/>
</dbReference>
<feature type="compositionally biased region" description="Polar residues" evidence="3">
    <location>
        <begin position="124"/>
        <end position="138"/>
    </location>
</feature>
<gene>
    <name evidence="6" type="ORF">J3D65DRAFT_545190</name>
</gene>
<dbReference type="Pfam" id="PF17035">
    <property type="entry name" value="BET"/>
    <property type="match status" value="1"/>
</dbReference>
<proteinExistence type="predicted"/>
<feature type="region of interest" description="Disordered" evidence="3">
    <location>
        <begin position="1"/>
        <end position="300"/>
    </location>
</feature>
<dbReference type="InterPro" id="IPR018359">
    <property type="entry name" value="Bromodomain_CS"/>
</dbReference>
<dbReference type="CDD" id="cd05499">
    <property type="entry name" value="Bromo_BDF1_2_II"/>
    <property type="match status" value="1"/>
</dbReference>
<name>A0ABR1MBH1_9PEZI</name>
<dbReference type="Proteomes" id="UP001360953">
    <property type="component" value="Unassembled WGS sequence"/>
</dbReference>
<feature type="domain" description="NET" evidence="5">
    <location>
        <begin position="712"/>
        <end position="794"/>
    </location>
</feature>
<dbReference type="InterPro" id="IPR001487">
    <property type="entry name" value="Bromodomain"/>
</dbReference>
<evidence type="ECO:0000259" key="4">
    <source>
        <dbReference type="PROSITE" id="PS50014"/>
    </source>
</evidence>
<dbReference type="InterPro" id="IPR038336">
    <property type="entry name" value="NET_sf"/>
</dbReference>
<dbReference type="PANTHER" id="PTHR22880">
    <property type="entry name" value="FALZ-RELATED BROMODOMAIN-CONTAINING PROTEINS"/>
    <property type="match status" value="1"/>
</dbReference>
<dbReference type="Pfam" id="PF00439">
    <property type="entry name" value="Bromodomain"/>
    <property type="match status" value="2"/>
</dbReference>
<dbReference type="RefSeq" id="XP_066659405.1">
    <property type="nucleotide sequence ID" value="XM_066796753.1"/>
</dbReference>
<feature type="region of interest" description="Disordered" evidence="3">
    <location>
        <begin position="678"/>
        <end position="720"/>
    </location>
</feature>
<evidence type="ECO:0000313" key="6">
    <source>
        <dbReference type="EMBL" id="KAK7544170.1"/>
    </source>
</evidence>
<dbReference type="SUPFAM" id="SSF47370">
    <property type="entry name" value="Bromodomain"/>
    <property type="match status" value="2"/>
</dbReference>
<keyword evidence="7" id="KW-1185">Reference proteome</keyword>